<dbReference type="InterPro" id="IPR046906">
    <property type="entry name" value="Mab-21_HhH/H2TH-like"/>
</dbReference>
<proteinExistence type="inferred from homology"/>
<dbReference type="Pfam" id="PF20266">
    <property type="entry name" value="Mab-21_C"/>
    <property type="match status" value="1"/>
</dbReference>
<dbReference type="InterPro" id="IPR046903">
    <property type="entry name" value="Mab-21-like_nuc_Trfase"/>
</dbReference>
<feature type="region of interest" description="Disordered" evidence="2">
    <location>
        <begin position="1"/>
        <end position="23"/>
    </location>
</feature>
<name>A0ABY7DB42_MYAAR</name>
<dbReference type="PANTHER" id="PTHR10656:SF69">
    <property type="entry name" value="MAB-21-LIKE HHH_H2TH-LIKE DOMAIN-CONTAINING PROTEIN"/>
    <property type="match status" value="1"/>
</dbReference>
<comment type="similarity">
    <text evidence="1">Belongs to the mab-21 family.</text>
</comment>
<keyword evidence="6" id="KW-1185">Reference proteome</keyword>
<feature type="domain" description="Mab-21-like nucleotidyltransferase" evidence="3">
    <location>
        <begin position="51"/>
        <end position="180"/>
    </location>
</feature>
<evidence type="ECO:0000313" key="5">
    <source>
        <dbReference type="EMBL" id="WAQ94539.1"/>
    </source>
</evidence>
<evidence type="ECO:0000313" key="6">
    <source>
        <dbReference type="Proteomes" id="UP001164746"/>
    </source>
</evidence>
<dbReference type="Gene3D" id="1.10.1410.40">
    <property type="match status" value="1"/>
</dbReference>
<dbReference type="Proteomes" id="UP001164746">
    <property type="component" value="Chromosome 1"/>
</dbReference>
<dbReference type="InterPro" id="IPR024810">
    <property type="entry name" value="MAB21L/cGLR"/>
</dbReference>
<feature type="domain" description="Mab-21-like HhH/H2TH-like" evidence="4">
    <location>
        <begin position="208"/>
        <end position="281"/>
    </location>
</feature>
<gene>
    <name evidence="5" type="ORF">MAR_007010</name>
</gene>
<dbReference type="Pfam" id="PF03281">
    <property type="entry name" value="Mab-21"/>
    <property type="match status" value="1"/>
</dbReference>
<dbReference type="EMBL" id="CP111012">
    <property type="protein sequence ID" value="WAQ94539.1"/>
    <property type="molecule type" value="Genomic_DNA"/>
</dbReference>
<dbReference type="SMART" id="SM01265">
    <property type="entry name" value="Mab-21"/>
    <property type="match status" value="1"/>
</dbReference>
<evidence type="ECO:0000256" key="2">
    <source>
        <dbReference type="SAM" id="MobiDB-lite"/>
    </source>
</evidence>
<reference evidence="5" key="1">
    <citation type="submission" date="2022-11" db="EMBL/GenBank/DDBJ databases">
        <title>Centuries of genome instability and evolution in soft-shell clam transmissible cancer (bioRxiv).</title>
        <authorList>
            <person name="Hart S.F.M."/>
            <person name="Yonemitsu M.A."/>
            <person name="Giersch R.M."/>
            <person name="Beal B.F."/>
            <person name="Arriagada G."/>
            <person name="Davis B.W."/>
            <person name="Ostrander E.A."/>
            <person name="Goff S.P."/>
            <person name="Metzger M.J."/>
        </authorList>
    </citation>
    <scope>NUCLEOTIDE SEQUENCE</scope>
    <source>
        <strain evidence="5">MELC-2E11</strain>
        <tissue evidence="5">Siphon/mantle</tissue>
    </source>
</reference>
<evidence type="ECO:0000259" key="3">
    <source>
        <dbReference type="Pfam" id="PF03281"/>
    </source>
</evidence>
<evidence type="ECO:0000259" key="4">
    <source>
        <dbReference type="Pfam" id="PF20266"/>
    </source>
</evidence>
<organism evidence="5 6">
    <name type="scientific">Mya arenaria</name>
    <name type="common">Soft-shell clam</name>
    <dbReference type="NCBI Taxonomy" id="6604"/>
    <lineage>
        <taxon>Eukaryota</taxon>
        <taxon>Metazoa</taxon>
        <taxon>Spiralia</taxon>
        <taxon>Lophotrochozoa</taxon>
        <taxon>Mollusca</taxon>
        <taxon>Bivalvia</taxon>
        <taxon>Autobranchia</taxon>
        <taxon>Heteroconchia</taxon>
        <taxon>Euheterodonta</taxon>
        <taxon>Imparidentia</taxon>
        <taxon>Neoheterodontei</taxon>
        <taxon>Myida</taxon>
        <taxon>Myoidea</taxon>
        <taxon>Myidae</taxon>
        <taxon>Mya</taxon>
    </lineage>
</organism>
<feature type="region of interest" description="Disordered" evidence="2">
    <location>
        <begin position="596"/>
        <end position="618"/>
    </location>
</feature>
<sequence length="618" mass="70232">MVGTETVGHDEEKPIDCVTNHNSTRPGYLNLNARGTARQSKSAPAMTRERTKTMLQTAVTKRGTTSRTYLRDQNRKQEQSEIVEEAEPLTPRAVSAKPSAKVKRKKLPDQVEYALALKHPQWPEVAKEWETRSRNVGWPGKRVEKKIVSEGCHVTPGAHPKSEDPELEWEYNFFQAERILDNEAVSSVQRQCFIIFCLLCGECLEKRSLSLKQLKSVFYFVCETLDPNIWRSNKAVCVNMLIDTLLESIQSGNLPNYFMPKNNTLSHLEKETMVSIKDEVAKIRENPVSQLLELTQTCAFVNIFPFYCNVGELFKPFMADAEEFAKRGEVEKSVRALCTVTDELCNSFYMDSGFEKYAEAYEEIGVYVSSLIAHGVSGFEESIEYFIKPLQGDSEASKHLDFLPTLLSQKNISLSENLPHSEIWRPIRMCRLLIQKFADAKTGSHLYDHLGCMYHSASKGNDEHRKDALQRADAAFKAALGKEDCGIGTYVDYGRFLCKTKRYGDSLPLLRKVIMKESQKPESLNFYGKMESLVADEFMTREIDALDGVEVLSCAYAYYLLCECFIKMKKKADLLKSLKQFEELCVQTSDAPFEDIPAPYPSGREDGQVKETTSINKY</sequence>
<evidence type="ECO:0000256" key="1">
    <source>
        <dbReference type="ARBA" id="ARBA00008307"/>
    </source>
</evidence>
<protein>
    <submittedName>
        <fullName evidence="5">M21D2-like protein</fullName>
    </submittedName>
</protein>
<dbReference type="PANTHER" id="PTHR10656">
    <property type="entry name" value="CELL FATE DETERMINING PROTEIN MAB21-RELATED"/>
    <property type="match status" value="1"/>
</dbReference>
<accession>A0ABY7DB42</accession>